<dbReference type="RefSeq" id="WP_266281716.1">
    <property type="nucleotide sequence ID" value="NZ_JAPKNF010000001.1"/>
</dbReference>
<dbReference type="InterPro" id="IPR003692">
    <property type="entry name" value="Hydantoinase_B"/>
</dbReference>
<dbReference type="InterPro" id="IPR045079">
    <property type="entry name" value="Oxoprolinase-like"/>
</dbReference>
<proteinExistence type="predicted"/>
<protein>
    <submittedName>
        <fullName evidence="2">N-methylhydantoinase B</fullName>
        <ecNumber evidence="2">3.5.2.14</ecNumber>
    </submittedName>
</protein>
<dbReference type="PANTHER" id="PTHR11365">
    <property type="entry name" value="5-OXOPROLINASE RELATED"/>
    <property type="match status" value="1"/>
</dbReference>
<keyword evidence="2" id="KW-0378">Hydrolase</keyword>
<sequence>MLTRNVEVHRAGVARSGDAAKADPITTEVVRHALNSAANQMKRALVRTAFSPVIYEVLDFAVAIYDPQMRLLAQAPSLPMFMGTLNFCVQEAVKAIGGEGNMFPGDMIMYNWPYGTGSHPQDLAVVNPVYLDDGELIGYTAIKGHWLDIAGKDPYCTDTVDVFQEGTVYPGVKIYKRGELNDDIYRMVVANSRVPKFVAGDLNAQVVGCRVGASSFVEVVKRFGREEFRNAVEAMFDHGERVVRSYFESIPDGRYVGQGEMDSDGITDAAIPFEVVVEIEGSNVRLDFTAAPETRAGPVNCPLPSTISASRVAISMLAGYGEAPHEGHFRPVEVVTRPGTMFHPLPPAPCFLYGWPALQAIEVIYNAISKALPAAVPAQSGGCIASVVYWGTRQATGEPWADGSPHPTGQGAFKGGDGGTMLHISESATRFSPIEVWEAKNPWIMDKMALAQDSCGPGEWRGGPGIDFHFRMTEDTFITTAVERTKNAPWGLAGGGSARPNGVGVRFPDGRFESLPKTTRFVVPKDAVLELSTGGGGGYGAPSDRPKAAVEADLKAGYISEEFARQHYPHAFADS</sequence>
<organism evidence="2 3">
    <name type="scientific">Kaistia geumhonensis</name>
    <dbReference type="NCBI Taxonomy" id="410839"/>
    <lineage>
        <taxon>Bacteria</taxon>
        <taxon>Pseudomonadati</taxon>
        <taxon>Pseudomonadota</taxon>
        <taxon>Alphaproteobacteria</taxon>
        <taxon>Hyphomicrobiales</taxon>
        <taxon>Kaistiaceae</taxon>
        <taxon>Kaistia</taxon>
    </lineage>
</organism>
<feature type="domain" description="Hydantoinase B/oxoprolinase" evidence="1">
    <location>
        <begin position="23"/>
        <end position="542"/>
    </location>
</feature>
<dbReference type="GO" id="GO:0047423">
    <property type="term" value="F:N-methylhydantoinase (ATP-hydrolyzing) activity"/>
    <property type="evidence" value="ECO:0007669"/>
    <property type="project" value="UniProtKB-EC"/>
</dbReference>
<dbReference type="Proteomes" id="UP001223743">
    <property type="component" value="Unassembled WGS sequence"/>
</dbReference>
<dbReference type="EC" id="3.5.2.14" evidence="2"/>
<gene>
    <name evidence="2" type="ORF">QO015_000458</name>
</gene>
<keyword evidence="3" id="KW-1185">Reference proteome</keyword>
<comment type="caution">
    <text evidence="2">The sequence shown here is derived from an EMBL/GenBank/DDBJ whole genome shotgun (WGS) entry which is preliminary data.</text>
</comment>
<dbReference type="Pfam" id="PF02538">
    <property type="entry name" value="Hydantoinase_B"/>
    <property type="match status" value="1"/>
</dbReference>
<reference evidence="2 3" key="1">
    <citation type="submission" date="2023-07" db="EMBL/GenBank/DDBJ databases">
        <title>Genomic Encyclopedia of Type Strains, Phase IV (KMG-IV): sequencing the most valuable type-strain genomes for metagenomic binning, comparative biology and taxonomic classification.</title>
        <authorList>
            <person name="Goeker M."/>
        </authorList>
    </citation>
    <scope>NUCLEOTIDE SEQUENCE [LARGE SCALE GENOMIC DNA]</scope>
    <source>
        <strain evidence="2 3">B1-1</strain>
    </source>
</reference>
<evidence type="ECO:0000259" key="1">
    <source>
        <dbReference type="Pfam" id="PF02538"/>
    </source>
</evidence>
<evidence type="ECO:0000313" key="2">
    <source>
        <dbReference type="EMBL" id="MDQ0514845.1"/>
    </source>
</evidence>
<dbReference type="EMBL" id="JAUSWJ010000001">
    <property type="protein sequence ID" value="MDQ0514845.1"/>
    <property type="molecule type" value="Genomic_DNA"/>
</dbReference>
<accession>A0ABU0M1W7</accession>
<name>A0ABU0M1W7_9HYPH</name>
<dbReference type="PANTHER" id="PTHR11365:SF23">
    <property type="entry name" value="HYPOTHETICAL 5-OXOPROLINASE (EUROFUNG)-RELATED"/>
    <property type="match status" value="1"/>
</dbReference>
<evidence type="ECO:0000313" key="3">
    <source>
        <dbReference type="Proteomes" id="UP001223743"/>
    </source>
</evidence>